<dbReference type="Gene3D" id="3.10.450.240">
    <property type="match status" value="1"/>
</dbReference>
<dbReference type="RefSeq" id="WP_273597134.1">
    <property type="nucleotide sequence ID" value="NZ_JAQQXS010000010.1"/>
</dbReference>
<keyword evidence="2" id="KW-1133">Transmembrane helix</keyword>
<dbReference type="Proteomes" id="UP001219862">
    <property type="component" value="Unassembled WGS sequence"/>
</dbReference>
<dbReference type="EMBL" id="JAQQXS010000010">
    <property type="protein sequence ID" value="MDC8786019.1"/>
    <property type="molecule type" value="Genomic_DNA"/>
</dbReference>
<evidence type="ECO:0000256" key="1">
    <source>
        <dbReference type="SAM" id="MobiDB-lite"/>
    </source>
</evidence>
<feature type="transmembrane region" description="Helical" evidence="2">
    <location>
        <begin position="104"/>
        <end position="126"/>
    </location>
</feature>
<accession>A0ABT5KSY2</accession>
<feature type="signal peptide" evidence="3">
    <location>
        <begin position="1"/>
        <end position="24"/>
    </location>
</feature>
<feature type="domain" description="Tim44-like" evidence="4">
    <location>
        <begin position="185"/>
        <end position="316"/>
    </location>
</feature>
<dbReference type="Pfam" id="PF04280">
    <property type="entry name" value="Tim44"/>
    <property type="match status" value="1"/>
</dbReference>
<evidence type="ECO:0000256" key="2">
    <source>
        <dbReference type="SAM" id="Phobius"/>
    </source>
</evidence>
<dbReference type="SUPFAM" id="SSF54427">
    <property type="entry name" value="NTF2-like"/>
    <property type="match status" value="1"/>
</dbReference>
<proteinExistence type="predicted"/>
<sequence length="318" mass="32445">MKRVLVSALIAVCALSVASFDAQAKRLGGGASSGMKRATPTQSHDASKATPAQQAAPAPQQAAPATPPPAPAAAPKRSWAGPLAGLAAGLGIAALASHFGMGGALANGMTMLLLAGLAFVVFGFVMRRFAASKAQDAGLQYAGAGSGTSMGTGATFNTATPPQTATASPAPAVQAAASTQAPTVAGAAIASAPAASDGFDAAGFEQLAKRVFIRLQAANDAGDQADLRRFTTPEMFGVVQQELLDRKGAAQRTDVLQLDAKVVDRAQENGQQIVSVRFWGLIREQSEAAAENFDEIWHLVRPLDESREWAIAGIQIGG</sequence>
<evidence type="ECO:0000256" key="3">
    <source>
        <dbReference type="SAM" id="SignalP"/>
    </source>
</evidence>
<keyword evidence="2" id="KW-0472">Membrane</keyword>
<evidence type="ECO:0000313" key="6">
    <source>
        <dbReference type="Proteomes" id="UP001219862"/>
    </source>
</evidence>
<dbReference type="PANTHER" id="PTHR41542">
    <property type="entry name" value="BLL5807 PROTEIN"/>
    <property type="match status" value="1"/>
</dbReference>
<feature type="chain" id="PRO_5045800691" evidence="3">
    <location>
        <begin position="25"/>
        <end position="318"/>
    </location>
</feature>
<evidence type="ECO:0000313" key="5">
    <source>
        <dbReference type="EMBL" id="MDC8786019.1"/>
    </source>
</evidence>
<keyword evidence="6" id="KW-1185">Reference proteome</keyword>
<dbReference type="PANTHER" id="PTHR41542:SF1">
    <property type="entry name" value="BLL5807 PROTEIN"/>
    <property type="match status" value="1"/>
</dbReference>
<feature type="transmembrane region" description="Helical" evidence="2">
    <location>
        <begin position="79"/>
        <end position="97"/>
    </location>
</feature>
<keyword evidence="3" id="KW-0732">Signal</keyword>
<feature type="compositionally biased region" description="Low complexity" evidence="1">
    <location>
        <begin position="49"/>
        <end position="64"/>
    </location>
</feature>
<organism evidence="5 6">
    <name type="scientific">Roseateles koreensis</name>
    <dbReference type="NCBI Taxonomy" id="2987526"/>
    <lineage>
        <taxon>Bacteria</taxon>
        <taxon>Pseudomonadati</taxon>
        <taxon>Pseudomonadota</taxon>
        <taxon>Betaproteobacteria</taxon>
        <taxon>Burkholderiales</taxon>
        <taxon>Sphaerotilaceae</taxon>
        <taxon>Roseateles</taxon>
    </lineage>
</organism>
<feature type="region of interest" description="Disordered" evidence="1">
    <location>
        <begin position="29"/>
        <end position="77"/>
    </location>
</feature>
<gene>
    <name evidence="5" type="ORF">PRZ01_12545</name>
</gene>
<comment type="caution">
    <text evidence="5">The sequence shown here is derived from an EMBL/GenBank/DDBJ whole genome shotgun (WGS) entry which is preliminary data.</text>
</comment>
<dbReference type="SMART" id="SM00978">
    <property type="entry name" value="Tim44"/>
    <property type="match status" value="1"/>
</dbReference>
<reference evidence="5 6" key="1">
    <citation type="submission" date="2022-10" db="EMBL/GenBank/DDBJ databases">
        <title>paucibacter sp. hw8 Genome sequencing.</title>
        <authorList>
            <person name="Park S."/>
        </authorList>
    </citation>
    <scope>NUCLEOTIDE SEQUENCE [LARGE SCALE GENOMIC DNA]</scope>
    <source>
        <strain evidence="6">hw8</strain>
    </source>
</reference>
<protein>
    <submittedName>
        <fullName evidence="5">Tim44-like domain-containing protein</fullName>
    </submittedName>
</protein>
<name>A0ABT5KSY2_9BURK</name>
<evidence type="ECO:0000259" key="4">
    <source>
        <dbReference type="SMART" id="SM00978"/>
    </source>
</evidence>
<dbReference type="InterPro" id="IPR007379">
    <property type="entry name" value="Tim44-like_dom"/>
</dbReference>
<keyword evidence="2" id="KW-0812">Transmembrane</keyword>
<dbReference type="InterPro" id="IPR032710">
    <property type="entry name" value="NTF2-like_dom_sf"/>
</dbReference>